<dbReference type="SUPFAM" id="SSF143120">
    <property type="entry name" value="YefM-like"/>
    <property type="match status" value="1"/>
</dbReference>
<comment type="caution">
    <text evidence="2">The sequence shown here is derived from an EMBL/GenBank/DDBJ whole genome shotgun (WGS) entry which is preliminary data.</text>
</comment>
<dbReference type="Gene3D" id="3.40.1620.10">
    <property type="entry name" value="YefM-like domain"/>
    <property type="match status" value="1"/>
</dbReference>
<dbReference type="NCBIfam" id="TIGR01552">
    <property type="entry name" value="phd_fam"/>
    <property type="match status" value="1"/>
</dbReference>
<dbReference type="AlphaFoldDB" id="X1A4B3"/>
<accession>X1A4B3</accession>
<reference evidence="2" key="1">
    <citation type="journal article" date="2014" name="Front. Microbiol.">
        <title>High frequency of phylogenetically diverse reductive dehalogenase-homologous genes in deep subseafloor sedimentary metagenomes.</title>
        <authorList>
            <person name="Kawai M."/>
            <person name="Futagami T."/>
            <person name="Toyoda A."/>
            <person name="Takaki Y."/>
            <person name="Nishi S."/>
            <person name="Hori S."/>
            <person name="Arai W."/>
            <person name="Tsubouchi T."/>
            <person name="Morono Y."/>
            <person name="Uchiyama I."/>
            <person name="Ito T."/>
            <person name="Fujiyama A."/>
            <person name="Inagaki F."/>
            <person name="Takami H."/>
        </authorList>
    </citation>
    <scope>NUCLEOTIDE SEQUENCE</scope>
    <source>
        <strain evidence="2">Expedition CK06-06</strain>
    </source>
</reference>
<evidence type="ECO:0008006" key="4">
    <source>
        <dbReference type="Google" id="ProtNLM"/>
    </source>
</evidence>
<sequence>MEQIIGITELRPNLTEILNGISKGAEPCIITSRSKPMSVIINFKIYSLIKDYIEDILLLSNPDVVKDIEKSRKDYAEGKFKTFEEFLGKDNE</sequence>
<organism evidence="2">
    <name type="scientific">marine sediment metagenome</name>
    <dbReference type="NCBI Taxonomy" id="412755"/>
    <lineage>
        <taxon>unclassified sequences</taxon>
        <taxon>metagenomes</taxon>
        <taxon>ecological metagenomes</taxon>
    </lineage>
</organism>
<evidence type="ECO:0000256" key="1">
    <source>
        <dbReference type="ARBA" id="ARBA00009981"/>
    </source>
</evidence>
<name>X1A4B3_9ZZZZ</name>
<dbReference type="EMBL" id="BART01004012">
    <property type="protein sequence ID" value="GAG64982.1"/>
    <property type="molecule type" value="Genomic_DNA"/>
</dbReference>
<proteinExistence type="inferred from homology"/>
<protein>
    <recommendedName>
        <fullName evidence="4">Antitoxin</fullName>
    </recommendedName>
</protein>
<evidence type="ECO:0000313" key="2">
    <source>
        <dbReference type="EMBL" id="GAG64982.1"/>
    </source>
</evidence>
<comment type="similarity">
    <text evidence="1">Belongs to the phD/YefM antitoxin family.</text>
</comment>
<dbReference type="Pfam" id="PF02604">
    <property type="entry name" value="PhdYeFM_antitox"/>
    <property type="match status" value="1"/>
</dbReference>
<dbReference type="EMBL" id="BART01000314">
    <property type="protein sequence ID" value="GAG70391.1"/>
    <property type="molecule type" value="Genomic_DNA"/>
</dbReference>
<dbReference type="InterPro" id="IPR006442">
    <property type="entry name" value="Antitoxin_Phd/YefM"/>
</dbReference>
<evidence type="ECO:0000313" key="3">
    <source>
        <dbReference type="EMBL" id="GAG70391.1"/>
    </source>
</evidence>
<dbReference type="InterPro" id="IPR036165">
    <property type="entry name" value="YefM-like_sf"/>
</dbReference>
<gene>
    <name evidence="3" type="ORF">S01H4_01663</name>
    <name evidence="2" type="ORF">S01H4_10464</name>
</gene>